<dbReference type="InterPro" id="IPR013766">
    <property type="entry name" value="Thioredoxin_domain"/>
</dbReference>
<evidence type="ECO:0000259" key="2">
    <source>
        <dbReference type="PROSITE" id="PS51352"/>
    </source>
</evidence>
<dbReference type="PANTHER" id="PTHR15337:SF11">
    <property type="entry name" value="THIOREDOXIN DOMAIN-CONTAINING PROTEIN"/>
    <property type="match status" value="1"/>
</dbReference>
<sequence length="426" mass="49737">MKKYILIIFIIVVHQRGFAQKIGIKFEQELNWTEIKKKAKLENKYIFLDGYTTWCAPCKKMALEVFSLKEVADYFNKNFINVAVQFDISKNDSHNVKQWYKDAAELHKYYNVVSYPTYLFFNPDGNLVYKIIGADFSADKFLERAKIVFTPKSQYPYLKEKFEKGARDTALLSSLIAGAIDYGDFQKMPLYVNYYLRTQTDLTSRKNLLYAYYGTQNTSDEGFQIIQKFPLQMDSLIGLDFSRKIINMLIYEEVVFPLLKINGTIKQKNGMTEYSGATVLNVDWEKVKSRLEQEYPRYAEGVLRYSETTFYGEANNWPKFVDVVNQYIGSEKIDRLDVAEIDSYSKVVFQSCEDFTYLKQALNWSDKITESTNNVDHPTYVITKANLLYKINRKEEAITLLENLLKVTNTNFSEYINSILTKMRKG</sequence>
<protein>
    <submittedName>
        <fullName evidence="3">DUF255 domain-containing protein</fullName>
    </submittedName>
</protein>
<dbReference type="SUPFAM" id="SSF52833">
    <property type="entry name" value="Thioredoxin-like"/>
    <property type="match status" value="1"/>
</dbReference>
<accession>A0A4R5MH54</accession>
<keyword evidence="1" id="KW-0732">Signal</keyword>
<evidence type="ECO:0000313" key="3">
    <source>
        <dbReference type="EMBL" id="TDG34838.1"/>
    </source>
</evidence>
<dbReference type="InterPro" id="IPR051099">
    <property type="entry name" value="AGR/TXD"/>
</dbReference>
<dbReference type="AlphaFoldDB" id="A0A4R5MH54"/>
<dbReference type="PROSITE" id="PS51352">
    <property type="entry name" value="THIOREDOXIN_2"/>
    <property type="match status" value="1"/>
</dbReference>
<keyword evidence="4" id="KW-1185">Reference proteome</keyword>
<evidence type="ECO:0000313" key="4">
    <source>
        <dbReference type="Proteomes" id="UP000295668"/>
    </source>
</evidence>
<dbReference type="EMBL" id="SJCY01000018">
    <property type="protein sequence ID" value="TDG34838.1"/>
    <property type="molecule type" value="Genomic_DNA"/>
</dbReference>
<feature type="domain" description="Thioredoxin" evidence="2">
    <location>
        <begin position="19"/>
        <end position="150"/>
    </location>
</feature>
<dbReference type="Gene3D" id="3.40.30.10">
    <property type="entry name" value="Glutaredoxin"/>
    <property type="match status" value="1"/>
</dbReference>
<dbReference type="InterPro" id="IPR012336">
    <property type="entry name" value="Thioredoxin-like_fold"/>
</dbReference>
<dbReference type="Pfam" id="PF13098">
    <property type="entry name" value="Thioredoxin_2"/>
    <property type="match status" value="1"/>
</dbReference>
<evidence type="ECO:0000256" key="1">
    <source>
        <dbReference type="ARBA" id="ARBA00022729"/>
    </source>
</evidence>
<dbReference type="OrthoDB" id="120730at2"/>
<gene>
    <name evidence="3" type="ORF">EZJ43_16455</name>
</gene>
<dbReference type="PANTHER" id="PTHR15337">
    <property type="entry name" value="ANTERIOR GRADIENT PROTEIN-RELATED"/>
    <property type="match status" value="1"/>
</dbReference>
<name>A0A4R5MH54_9SPHI</name>
<reference evidence="3 4" key="1">
    <citation type="submission" date="2019-02" db="EMBL/GenBank/DDBJ databases">
        <title>Pedobacter sp. nov., a novel speices isolated from soil of pinguins habitat in Antarcitica.</title>
        <authorList>
            <person name="He R.-H."/>
        </authorList>
    </citation>
    <scope>NUCLEOTIDE SEQUENCE [LARGE SCALE GENOMIC DNA]</scope>
    <source>
        <strain evidence="3 4">E01020</strain>
    </source>
</reference>
<comment type="caution">
    <text evidence="3">The sequence shown here is derived from an EMBL/GenBank/DDBJ whole genome shotgun (WGS) entry which is preliminary data.</text>
</comment>
<organism evidence="3 4">
    <name type="scientific">Pedobacter changchengzhani</name>
    <dbReference type="NCBI Taxonomy" id="2529274"/>
    <lineage>
        <taxon>Bacteria</taxon>
        <taxon>Pseudomonadati</taxon>
        <taxon>Bacteroidota</taxon>
        <taxon>Sphingobacteriia</taxon>
        <taxon>Sphingobacteriales</taxon>
        <taxon>Sphingobacteriaceae</taxon>
        <taxon>Pedobacter</taxon>
    </lineage>
</organism>
<proteinExistence type="predicted"/>
<dbReference type="InterPro" id="IPR036249">
    <property type="entry name" value="Thioredoxin-like_sf"/>
</dbReference>
<dbReference type="RefSeq" id="WP_133263817.1">
    <property type="nucleotide sequence ID" value="NZ_SJCY01000018.1"/>
</dbReference>
<dbReference type="Proteomes" id="UP000295668">
    <property type="component" value="Unassembled WGS sequence"/>
</dbReference>